<proteinExistence type="predicted"/>
<keyword evidence="2" id="KW-1185">Reference proteome</keyword>
<dbReference type="Proteomes" id="UP000694044">
    <property type="component" value="Unassembled WGS sequence"/>
</dbReference>
<evidence type="ECO:0000313" key="1">
    <source>
        <dbReference type="EMBL" id="KAG7376934.1"/>
    </source>
</evidence>
<dbReference type="AlphaFoldDB" id="A0A8T1VBM8"/>
<accession>A0A8T1VBM8</accession>
<protein>
    <submittedName>
        <fullName evidence="1">Uncharacterized protein</fullName>
    </submittedName>
</protein>
<dbReference type="OrthoDB" id="14911at2759"/>
<reference evidence="1" key="1">
    <citation type="submission" date="2021-02" db="EMBL/GenBank/DDBJ databases">
        <authorList>
            <person name="Palmer J.M."/>
        </authorList>
    </citation>
    <scope>NUCLEOTIDE SEQUENCE</scope>
    <source>
        <strain evidence="1">SCRP734</strain>
    </source>
</reference>
<organism evidence="1 2">
    <name type="scientific">Phytophthora pseudosyringae</name>
    <dbReference type="NCBI Taxonomy" id="221518"/>
    <lineage>
        <taxon>Eukaryota</taxon>
        <taxon>Sar</taxon>
        <taxon>Stramenopiles</taxon>
        <taxon>Oomycota</taxon>
        <taxon>Peronosporomycetes</taxon>
        <taxon>Peronosporales</taxon>
        <taxon>Peronosporaceae</taxon>
        <taxon>Phytophthora</taxon>
    </lineage>
</organism>
<comment type="caution">
    <text evidence="1">The sequence shown here is derived from an EMBL/GenBank/DDBJ whole genome shotgun (WGS) entry which is preliminary data.</text>
</comment>
<name>A0A8T1VBM8_9STRA</name>
<dbReference type="EMBL" id="JAGDFM010000599">
    <property type="protein sequence ID" value="KAG7376934.1"/>
    <property type="molecule type" value="Genomic_DNA"/>
</dbReference>
<evidence type="ECO:0000313" key="2">
    <source>
        <dbReference type="Proteomes" id="UP000694044"/>
    </source>
</evidence>
<sequence length="151" mass="17618">MEVMPRVQRLIVVVNVLEFKYRATGYGIYLYDMVSPILKAYPNKFNLYTIKEELNIYIHSKVVVIDDVDTFESPDGVIVNKLARDFRIRKFQEMTGLGYDELTLKEAFYSFESAASNVSTILQHLEVSYHAYYLTFTNFIRQNMNPQDACT</sequence>
<gene>
    <name evidence="1" type="ORF">PHYPSEUDO_012396</name>
</gene>